<sequence length="234" mass="27615">MFDNNEMQNNEWINWIEEAINKKHIKYYEYKYFSNIQEISSGAFGKVFRANWKNTDHLALKYFFNINKVTIKEIVSEIKLQLKIGFHNNIISFYGITKFDSDNKIDQTKNYLLVMEYADSGTLRDYLKKNFDGFTWDNKYNLAYQLACAVSCLHDEEIVHHDLHSCNVLVHQDVIKLADFGLSKRIDEASNSKSKLIEAYDFSLMYKITQGRREEIVPDTPNDYANLYIGKYNF</sequence>
<name>A0A397SQI9_9GLOM</name>
<keyword evidence="3 6" id="KW-0418">Kinase</keyword>
<dbReference type="InterPro" id="IPR000719">
    <property type="entry name" value="Prot_kinase_dom"/>
</dbReference>
<keyword evidence="2" id="KW-0547">Nucleotide-binding</keyword>
<dbReference type="SUPFAM" id="SSF56112">
    <property type="entry name" value="Protein kinase-like (PK-like)"/>
    <property type="match status" value="1"/>
</dbReference>
<evidence type="ECO:0000256" key="1">
    <source>
        <dbReference type="ARBA" id="ARBA00022679"/>
    </source>
</evidence>
<dbReference type="GO" id="GO:0005524">
    <property type="term" value="F:ATP binding"/>
    <property type="evidence" value="ECO:0007669"/>
    <property type="project" value="UniProtKB-KW"/>
</dbReference>
<dbReference type="InterPro" id="IPR051681">
    <property type="entry name" value="Ser/Thr_Kinases-Pseudokinases"/>
</dbReference>
<dbReference type="InterPro" id="IPR001245">
    <property type="entry name" value="Ser-Thr/Tyr_kinase_cat_dom"/>
</dbReference>
<organism evidence="6 7">
    <name type="scientific">Glomus cerebriforme</name>
    <dbReference type="NCBI Taxonomy" id="658196"/>
    <lineage>
        <taxon>Eukaryota</taxon>
        <taxon>Fungi</taxon>
        <taxon>Fungi incertae sedis</taxon>
        <taxon>Mucoromycota</taxon>
        <taxon>Glomeromycotina</taxon>
        <taxon>Glomeromycetes</taxon>
        <taxon>Glomerales</taxon>
        <taxon>Glomeraceae</taxon>
        <taxon>Glomus</taxon>
    </lineage>
</organism>
<dbReference type="PANTHER" id="PTHR44329">
    <property type="entry name" value="SERINE/THREONINE-PROTEIN KINASE TNNI3K-RELATED"/>
    <property type="match status" value="1"/>
</dbReference>
<accession>A0A397SQI9</accession>
<dbReference type="Gene3D" id="1.10.510.10">
    <property type="entry name" value="Transferase(Phosphotransferase) domain 1"/>
    <property type="match status" value="1"/>
</dbReference>
<feature type="domain" description="Protein kinase" evidence="5">
    <location>
        <begin position="33"/>
        <end position="234"/>
    </location>
</feature>
<evidence type="ECO:0000256" key="2">
    <source>
        <dbReference type="ARBA" id="ARBA00022741"/>
    </source>
</evidence>
<dbReference type="GO" id="GO:0004674">
    <property type="term" value="F:protein serine/threonine kinase activity"/>
    <property type="evidence" value="ECO:0007669"/>
    <property type="project" value="TreeGrafter"/>
</dbReference>
<dbReference type="OrthoDB" id="10261027at2759"/>
<evidence type="ECO:0000259" key="5">
    <source>
        <dbReference type="PROSITE" id="PS50011"/>
    </source>
</evidence>
<dbReference type="PANTHER" id="PTHR44329:SF288">
    <property type="entry name" value="MITOGEN-ACTIVATED PROTEIN KINASE KINASE KINASE 20"/>
    <property type="match status" value="1"/>
</dbReference>
<dbReference type="Pfam" id="PF07714">
    <property type="entry name" value="PK_Tyr_Ser-Thr"/>
    <property type="match status" value="1"/>
</dbReference>
<keyword evidence="1" id="KW-0808">Transferase</keyword>
<gene>
    <name evidence="6" type="ORF">C1645_828573</name>
</gene>
<proteinExistence type="predicted"/>
<keyword evidence="7" id="KW-1185">Reference proteome</keyword>
<dbReference type="Proteomes" id="UP000265703">
    <property type="component" value="Unassembled WGS sequence"/>
</dbReference>
<dbReference type="InterPro" id="IPR011009">
    <property type="entry name" value="Kinase-like_dom_sf"/>
</dbReference>
<dbReference type="STRING" id="658196.A0A397SQI9"/>
<protein>
    <submittedName>
        <fullName evidence="6">Kinase-like domain-containing protein</fullName>
    </submittedName>
</protein>
<keyword evidence="4" id="KW-0067">ATP-binding</keyword>
<dbReference type="PROSITE" id="PS50011">
    <property type="entry name" value="PROTEIN_KINASE_DOM"/>
    <property type="match status" value="1"/>
</dbReference>
<evidence type="ECO:0000313" key="7">
    <source>
        <dbReference type="Proteomes" id="UP000265703"/>
    </source>
</evidence>
<reference evidence="6 7" key="1">
    <citation type="submission" date="2018-06" db="EMBL/GenBank/DDBJ databases">
        <title>Comparative genomics reveals the genomic features of Rhizophagus irregularis, R. cerebriforme, R. diaphanum and Gigaspora rosea, and their symbiotic lifestyle signature.</title>
        <authorList>
            <person name="Morin E."/>
            <person name="San Clemente H."/>
            <person name="Chen E.C.H."/>
            <person name="De La Providencia I."/>
            <person name="Hainaut M."/>
            <person name="Kuo A."/>
            <person name="Kohler A."/>
            <person name="Murat C."/>
            <person name="Tang N."/>
            <person name="Roy S."/>
            <person name="Loubradou J."/>
            <person name="Henrissat B."/>
            <person name="Grigoriev I.V."/>
            <person name="Corradi N."/>
            <person name="Roux C."/>
            <person name="Martin F.M."/>
        </authorList>
    </citation>
    <scope>NUCLEOTIDE SEQUENCE [LARGE SCALE GENOMIC DNA]</scope>
    <source>
        <strain evidence="6 7">DAOM 227022</strain>
    </source>
</reference>
<feature type="non-terminal residue" evidence="6">
    <location>
        <position position="234"/>
    </location>
</feature>
<dbReference type="AlphaFoldDB" id="A0A397SQI9"/>
<evidence type="ECO:0000256" key="4">
    <source>
        <dbReference type="ARBA" id="ARBA00022840"/>
    </source>
</evidence>
<dbReference type="EMBL" id="QKYT01000338">
    <property type="protein sequence ID" value="RIA86886.1"/>
    <property type="molecule type" value="Genomic_DNA"/>
</dbReference>
<comment type="caution">
    <text evidence="6">The sequence shown here is derived from an EMBL/GenBank/DDBJ whole genome shotgun (WGS) entry which is preliminary data.</text>
</comment>
<evidence type="ECO:0000256" key="3">
    <source>
        <dbReference type="ARBA" id="ARBA00022777"/>
    </source>
</evidence>
<evidence type="ECO:0000313" key="6">
    <source>
        <dbReference type="EMBL" id="RIA86886.1"/>
    </source>
</evidence>